<dbReference type="Gene3D" id="1.20.1530.20">
    <property type="match status" value="1"/>
</dbReference>
<dbReference type="GO" id="GO:0005886">
    <property type="term" value="C:plasma membrane"/>
    <property type="evidence" value="ECO:0007669"/>
    <property type="project" value="UniProtKB-SubCell"/>
</dbReference>
<keyword evidence="6 8" id="KW-1133">Transmembrane helix</keyword>
<comment type="caution">
    <text evidence="9">The sequence shown here is derived from an EMBL/GenBank/DDBJ whole genome shotgun (WGS) entry which is preliminary data.</text>
</comment>
<feature type="transmembrane region" description="Helical" evidence="8">
    <location>
        <begin position="202"/>
        <end position="219"/>
    </location>
</feature>
<evidence type="ECO:0000256" key="7">
    <source>
        <dbReference type="ARBA" id="ARBA00023136"/>
    </source>
</evidence>
<proteinExistence type="inferred from homology"/>
<evidence type="ECO:0000256" key="2">
    <source>
        <dbReference type="ARBA" id="ARBA00010145"/>
    </source>
</evidence>
<dbReference type="InterPro" id="IPR038770">
    <property type="entry name" value="Na+/solute_symporter_sf"/>
</dbReference>
<comment type="similarity">
    <text evidence="2">Belongs to the auxin efflux carrier (TC 2.A.69) family.</text>
</comment>
<gene>
    <name evidence="9" type="ORF">SDC9_32497</name>
</gene>
<keyword evidence="3" id="KW-0813">Transport</keyword>
<evidence type="ECO:0000256" key="1">
    <source>
        <dbReference type="ARBA" id="ARBA00004651"/>
    </source>
</evidence>
<feature type="transmembrane region" description="Helical" evidence="8">
    <location>
        <begin position="239"/>
        <end position="259"/>
    </location>
</feature>
<dbReference type="PANTHER" id="PTHR36838:SF1">
    <property type="entry name" value="SLR1864 PROTEIN"/>
    <property type="match status" value="1"/>
</dbReference>
<feature type="transmembrane region" description="Helical" evidence="8">
    <location>
        <begin position="100"/>
        <end position="120"/>
    </location>
</feature>
<feature type="transmembrane region" description="Helical" evidence="8">
    <location>
        <begin position="37"/>
        <end position="56"/>
    </location>
</feature>
<reference evidence="9" key="1">
    <citation type="submission" date="2019-08" db="EMBL/GenBank/DDBJ databases">
        <authorList>
            <person name="Kucharzyk K."/>
            <person name="Murdoch R.W."/>
            <person name="Higgins S."/>
            <person name="Loffler F."/>
        </authorList>
    </citation>
    <scope>NUCLEOTIDE SEQUENCE</scope>
</reference>
<feature type="transmembrane region" description="Helical" evidence="8">
    <location>
        <begin position="172"/>
        <end position="190"/>
    </location>
</feature>
<feature type="transmembrane region" description="Helical" evidence="8">
    <location>
        <begin position="6"/>
        <end position="25"/>
    </location>
</feature>
<evidence type="ECO:0000256" key="8">
    <source>
        <dbReference type="SAM" id="Phobius"/>
    </source>
</evidence>
<protein>
    <submittedName>
        <fullName evidence="9">Uncharacterized protein</fullName>
    </submittedName>
</protein>
<dbReference type="Pfam" id="PF03547">
    <property type="entry name" value="Mem_trans"/>
    <property type="match status" value="1"/>
</dbReference>
<accession>A0A644V648</accession>
<dbReference type="PANTHER" id="PTHR36838">
    <property type="entry name" value="AUXIN EFFLUX CARRIER FAMILY PROTEIN"/>
    <property type="match status" value="1"/>
</dbReference>
<comment type="subcellular location">
    <subcellularLocation>
        <location evidence="1">Cell membrane</location>
        <topology evidence="1">Multi-pass membrane protein</topology>
    </subcellularLocation>
</comment>
<name>A0A644V648_9ZZZZ</name>
<dbReference type="InterPro" id="IPR004776">
    <property type="entry name" value="Mem_transp_PIN-like"/>
</dbReference>
<dbReference type="AlphaFoldDB" id="A0A644V648"/>
<evidence type="ECO:0000256" key="4">
    <source>
        <dbReference type="ARBA" id="ARBA00022475"/>
    </source>
</evidence>
<dbReference type="EMBL" id="VSSQ01000223">
    <property type="protein sequence ID" value="MPL86515.1"/>
    <property type="molecule type" value="Genomic_DNA"/>
</dbReference>
<feature type="transmembrane region" description="Helical" evidence="8">
    <location>
        <begin position="132"/>
        <end position="151"/>
    </location>
</feature>
<feature type="transmembrane region" description="Helical" evidence="8">
    <location>
        <begin position="71"/>
        <end position="88"/>
    </location>
</feature>
<dbReference type="GO" id="GO:0055085">
    <property type="term" value="P:transmembrane transport"/>
    <property type="evidence" value="ECO:0007669"/>
    <property type="project" value="InterPro"/>
</dbReference>
<organism evidence="9">
    <name type="scientific">bioreactor metagenome</name>
    <dbReference type="NCBI Taxonomy" id="1076179"/>
    <lineage>
        <taxon>unclassified sequences</taxon>
        <taxon>metagenomes</taxon>
        <taxon>ecological metagenomes</taxon>
    </lineage>
</organism>
<keyword evidence="7 8" id="KW-0472">Membrane</keyword>
<keyword evidence="5 8" id="KW-0812">Transmembrane</keyword>
<evidence type="ECO:0000256" key="3">
    <source>
        <dbReference type="ARBA" id="ARBA00022448"/>
    </source>
</evidence>
<evidence type="ECO:0000256" key="6">
    <source>
        <dbReference type="ARBA" id="ARBA00022989"/>
    </source>
</evidence>
<keyword evidence="4" id="KW-1003">Cell membrane</keyword>
<feature type="transmembrane region" description="Helical" evidence="8">
    <location>
        <begin position="292"/>
        <end position="314"/>
    </location>
</feature>
<evidence type="ECO:0000256" key="5">
    <source>
        <dbReference type="ARBA" id="ARBA00022692"/>
    </source>
</evidence>
<evidence type="ECO:0000313" key="9">
    <source>
        <dbReference type="EMBL" id="MPL86515.1"/>
    </source>
</evidence>
<sequence length="320" mass="35103">MSIVMHALAGLFSVIFIIGIGYVLAKRGWFDDNSSKVLARLVTSVALPLYMITNMTKNFNREKLLTMAPDLMVPILSVLLAYAIGKMVSHFIKVKEGRKGVFCTNFFIANTMFIGLPVNLALFGEKSIPAVMLYYMVNTIMFWTLGVHNIVQDSEVGQKKSSSIFTMTAIKKVCSPPLIGFLIGILAVLLEIPIPDFLNRTFRYVGSLTTPLSLIFIGIEMSRIPLSSIEFDRDMLWSILGRFLVCPLCVLCLVPFIPISPLSAQVFTMQAAMPAMTQMAIVAKSYGADSGYAATLSLVTVLAGVVVIPAYMFLVSTVLP</sequence>